<proteinExistence type="predicted"/>
<organism evidence="3 4">
    <name type="scientific">Penicillium daleae</name>
    <dbReference type="NCBI Taxonomy" id="63821"/>
    <lineage>
        <taxon>Eukaryota</taxon>
        <taxon>Fungi</taxon>
        <taxon>Dikarya</taxon>
        <taxon>Ascomycota</taxon>
        <taxon>Pezizomycotina</taxon>
        <taxon>Eurotiomycetes</taxon>
        <taxon>Eurotiomycetidae</taxon>
        <taxon>Eurotiales</taxon>
        <taxon>Aspergillaceae</taxon>
        <taxon>Penicillium</taxon>
    </lineage>
</organism>
<accession>A0AAD6C5K6</accession>
<reference evidence="3" key="2">
    <citation type="journal article" date="2023" name="IMA Fungus">
        <title>Comparative genomic study of the Penicillium genus elucidates a diverse pangenome and 15 lateral gene transfer events.</title>
        <authorList>
            <person name="Petersen C."/>
            <person name="Sorensen T."/>
            <person name="Nielsen M.R."/>
            <person name="Sondergaard T.E."/>
            <person name="Sorensen J.L."/>
            <person name="Fitzpatrick D.A."/>
            <person name="Frisvad J.C."/>
            <person name="Nielsen K.L."/>
        </authorList>
    </citation>
    <scope>NUCLEOTIDE SEQUENCE</scope>
    <source>
        <strain evidence="3">IBT 16125</strain>
    </source>
</reference>
<comment type="caution">
    <text evidence="3">The sequence shown here is derived from an EMBL/GenBank/DDBJ whole genome shotgun (WGS) entry which is preliminary data.</text>
</comment>
<dbReference type="InterPro" id="IPR031348">
    <property type="entry name" value="PigL_N"/>
</dbReference>
<evidence type="ECO:0000256" key="1">
    <source>
        <dbReference type="SAM" id="Coils"/>
    </source>
</evidence>
<gene>
    <name evidence="3" type="ORF">N7458_006568</name>
</gene>
<feature type="domain" description="Azaphilone pigments biosynthesis cluster protein L N-terminal" evidence="2">
    <location>
        <begin position="2"/>
        <end position="215"/>
    </location>
</feature>
<evidence type="ECO:0000313" key="4">
    <source>
        <dbReference type="Proteomes" id="UP001213681"/>
    </source>
</evidence>
<dbReference type="Proteomes" id="UP001213681">
    <property type="component" value="Unassembled WGS sequence"/>
</dbReference>
<keyword evidence="1" id="KW-0175">Coiled coil</keyword>
<sequence>MTDPLSIGAGVVGIVAPALHVTRILLNDLKAIKDAPQNIKAMTANISSLDMALTSVKSLQESEWKSLGPAVANSAKSTIASSTAACERFDADVHKWTRRSKDGSLSVLDRALVGFFRKTHLTSMNGEIQICHTKLTSVVTIATLMKSIQQGQITEEIKKLIASHQEELKNASQAAATNSSALEKKLEFLNADGDPDDVEYQDAVKQLEEEHKALEVSQRLLTELFSSLQESTRKATGVTDNSVHTTFGAYNSGVQSSVNHGTINFTPK</sequence>
<feature type="coiled-coil region" evidence="1">
    <location>
        <begin position="154"/>
        <end position="224"/>
    </location>
</feature>
<protein>
    <recommendedName>
        <fullName evidence="2">Azaphilone pigments biosynthesis cluster protein L N-terminal domain-containing protein</fullName>
    </recommendedName>
</protein>
<name>A0AAD6C5K6_9EURO</name>
<dbReference type="RefSeq" id="XP_056765654.1">
    <property type="nucleotide sequence ID" value="XM_056909950.1"/>
</dbReference>
<dbReference type="Pfam" id="PF17111">
    <property type="entry name" value="PigL_N"/>
    <property type="match status" value="1"/>
</dbReference>
<dbReference type="AlphaFoldDB" id="A0AAD6C5K6"/>
<dbReference type="EMBL" id="JAPVEA010000006">
    <property type="protein sequence ID" value="KAJ5450119.1"/>
    <property type="molecule type" value="Genomic_DNA"/>
</dbReference>
<evidence type="ECO:0000259" key="2">
    <source>
        <dbReference type="Pfam" id="PF17111"/>
    </source>
</evidence>
<evidence type="ECO:0000313" key="3">
    <source>
        <dbReference type="EMBL" id="KAJ5450119.1"/>
    </source>
</evidence>
<keyword evidence="4" id="KW-1185">Reference proteome</keyword>
<reference evidence="3" key="1">
    <citation type="submission" date="2022-12" db="EMBL/GenBank/DDBJ databases">
        <authorList>
            <person name="Petersen C."/>
        </authorList>
    </citation>
    <scope>NUCLEOTIDE SEQUENCE</scope>
    <source>
        <strain evidence="3">IBT 16125</strain>
    </source>
</reference>
<dbReference type="GeneID" id="81600193"/>